<dbReference type="KEGG" id="ole:K0B96_05580"/>
<dbReference type="EMBL" id="CP080507">
    <property type="protein sequence ID" value="QYM80086.1"/>
    <property type="molecule type" value="Genomic_DNA"/>
</dbReference>
<feature type="domain" description="KaiB" evidence="1">
    <location>
        <begin position="49"/>
        <end position="130"/>
    </location>
</feature>
<dbReference type="SMART" id="SM01248">
    <property type="entry name" value="KaiB"/>
    <property type="match status" value="1"/>
</dbReference>
<dbReference type="AlphaFoldDB" id="A0A8F9TVW3"/>
<dbReference type="Gene3D" id="3.40.30.10">
    <property type="entry name" value="Glutaredoxin"/>
    <property type="match status" value="1"/>
</dbReference>
<dbReference type="GO" id="GO:0048511">
    <property type="term" value="P:rhythmic process"/>
    <property type="evidence" value="ECO:0007669"/>
    <property type="project" value="InterPro"/>
</dbReference>
<keyword evidence="3" id="KW-1185">Reference proteome</keyword>
<protein>
    <recommendedName>
        <fullName evidence="1">KaiB domain-containing protein</fullName>
    </recommendedName>
</protein>
<accession>A0A8F9TVW3</accession>
<evidence type="ECO:0000313" key="3">
    <source>
        <dbReference type="Proteomes" id="UP000825051"/>
    </source>
</evidence>
<name>A0A8F9TVW3_9BACT</name>
<evidence type="ECO:0000313" key="2">
    <source>
        <dbReference type="EMBL" id="QYM80086.1"/>
    </source>
</evidence>
<dbReference type="Proteomes" id="UP000825051">
    <property type="component" value="Chromosome"/>
</dbReference>
<proteinExistence type="predicted"/>
<evidence type="ECO:0000259" key="1">
    <source>
        <dbReference type="SMART" id="SM01248"/>
    </source>
</evidence>
<dbReference type="RefSeq" id="WP_220164765.1">
    <property type="nucleotide sequence ID" value="NZ_CP080507.1"/>
</dbReference>
<dbReference type="InterPro" id="IPR011649">
    <property type="entry name" value="KaiB_domain"/>
</dbReference>
<reference evidence="2" key="1">
    <citation type="submission" date="2021-08" db="EMBL/GenBank/DDBJ databases">
        <title>Genome of a novel bacterium of the phylum Verrucomicrobia, Oleiharenicola sp. KSB-15.</title>
        <authorList>
            <person name="Chung J.-H."/>
            <person name="Ahn J.-H."/>
            <person name="Yoon Y."/>
            <person name="Kim D.-Y."/>
            <person name="An S.-H."/>
            <person name="Park I."/>
            <person name="Yeon J."/>
        </authorList>
    </citation>
    <scope>NUCLEOTIDE SEQUENCE</scope>
    <source>
        <strain evidence="2">KSB-15</strain>
    </source>
</reference>
<sequence>MLFDSFDCSRLLKRRFDSRETKRHLALRNSRASLKTMTWARPTPFYHFRLFIAGGGPNPGLAQGNLHAFDERNMPGKQRTKSIDLLLRIEAAVRGDILVTPILVRAGFSQVVNFIGRLVEPDKPRTILGLNLLSR</sequence>
<gene>
    <name evidence="2" type="ORF">K0B96_05580</name>
</gene>
<organism evidence="2 3">
    <name type="scientific">Horticoccus luteus</name>
    <dbReference type="NCBI Taxonomy" id="2862869"/>
    <lineage>
        <taxon>Bacteria</taxon>
        <taxon>Pseudomonadati</taxon>
        <taxon>Verrucomicrobiota</taxon>
        <taxon>Opitutia</taxon>
        <taxon>Opitutales</taxon>
        <taxon>Opitutaceae</taxon>
        <taxon>Horticoccus</taxon>
    </lineage>
</organism>